<dbReference type="PRINTS" id="PR00260">
    <property type="entry name" value="CHEMTRNSDUCR"/>
</dbReference>
<reference evidence="5" key="1">
    <citation type="submission" date="2023-07" db="EMBL/GenBank/DDBJ databases">
        <title>Ureibacillus sp. isolated from freshwater well.</title>
        <authorList>
            <person name="Kirdat K."/>
            <person name="Bhatt A."/>
            <person name="Teware R."/>
            <person name="Bhavsar Y."/>
            <person name="Yadav A."/>
        </authorList>
    </citation>
    <scope>NUCLEOTIDE SEQUENCE</scope>
    <source>
        <strain evidence="5">BA0131</strain>
    </source>
</reference>
<dbReference type="EMBL" id="JAUHTQ010000007">
    <property type="protein sequence ID" value="MDN4494058.1"/>
    <property type="molecule type" value="Genomic_DNA"/>
</dbReference>
<protein>
    <submittedName>
        <fullName evidence="5">Globin-coupled sensor protein</fullName>
    </submittedName>
</protein>
<evidence type="ECO:0000256" key="3">
    <source>
        <dbReference type="PROSITE-ProRule" id="PRU00284"/>
    </source>
</evidence>
<dbReference type="SUPFAM" id="SSF58104">
    <property type="entry name" value="Methyl-accepting chemotaxis protein (MCP) signaling domain"/>
    <property type="match status" value="1"/>
</dbReference>
<dbReference type="InterPro" id="IPR009050">
    <property type="entry name" value="Globin-like_sf"/>
</dbReference>
<organism evidence="5 6">
    <name type="scientific">Ureibacillus aquaedulcis</name>
    <dbReference type="NCBI Taxonomy" id="3058421"/>
    <lineage>
        <taxon>Bacteria</taxon>
        <taxon>Bacillati</taxon>
        <taxon>Bacillota</taxon>
        <taxon>Bacilli</taxon>
        <taxon>Bacillales</taxon>
        <taxon>Caryophanaceae</taxon>
        <taxon>Ureibacillus</taxon>
    </lineage>
</organism>
<dbReference type="InterPro" id="IPR012292">
    <property type="entry name" value="Globin/Proto"/>
</dbReference>
<dbReference type="InterPro" id="IPR039379">
    <property type="entry name" value="Protoglobin_sensor_dom"/>
</dbReference>
<evidence type="ECO:0000313" key="5">
    <source>
        <dbReference type="EMBL" id="MDN4494058.1"/>
    </source>
</evidence>
<comment type="similarity">
    <text evidence="2">Belongs to the methyl-accepting chemotaxis (MCP) protein family.</text>
</comment>
<sequence>MSIFKKSPQRRNMQYFEIEKYIDDVQLNLSNHPVLQNQIQLINLTKEDLAILKQLKPLTEQFIPEMVNQFYDVLMKSHHLMGIINQHSKIERLKATLTRHLSEIFESKINDDYIKQRNTIAATHVRIGLESEWYLSSFQSLTTAFNHYINELDISKSDSLKAINAFSKIINLEQQLVIQAYEAEQQRIRMEDEAVKNAITSTVQNTAEELNAISQETTASLYGISSQSGNIASATKQGLDFVADTEDKSKLGKTQLETQTQLMHVILESVNMLENSMGNLRISSQKISEIVALVTGIADQTNLLALNASIEAARAGEHGKGFAVVAEEVRKLAEETKSAVQNVSHLIHETESNIESMTASVNNVDMQVQRSVQTQKSLEESFNSIAKAVSGIKEQYTSTSTDITEISKLITELTDSASQVSSSSDSLLHVIHELTE</sequence>
<dbReference type="SUPFAM" id="SSF46458">
    <property type="entry name" value="Globin-like"/>
    <property type="match status" value="1"/>
</dbReference>
<gene>
    <name evidence="5" type="ORF">QYB95_10955</name>
</gene>
<dbReference type="CDD" id="cd01068">
    <property type="entry name" value="globin_sensor"/>
    <property type="match status" value="1"/>
</dbReference>
<dbReference type="InterPro" id="IPR004089">
    <property type="entry name" value="MCPsignal_dom"/>
</dbReference>
<feature type="domain" description="Methyl-accepting transducer" evidence="4">
    <location>
        <begin position="203"/>
        <end position="428"/>
    </location>
</feature>
<accession>A0ABT8GRN1</accession>
<dbReference type="PROSITE" id="PS50111">
    <property type="entry name" value="CHEMOTAXIS_TRANSDUC_2"/>
    <property type="match status" value="1"/>
</dbReference>
<proteinExistence type="inferred from homology"/>
<dbReference type="RefSeq" id="WP_301138368.1">
    <property type="nucleotide sequence ID" value="NZ_JAUHTQ010000007.1"/>
</dbReference>
<dbReference type="InterPro" id="IPR004090">
    <property type="entry name" value="Chemotax_Me-accpt_rcpt"/>
</dbReference>
<comment type="caution">
    <text evidence="5">The sequence shown here is derived from an EMBL/GenBank/DDBJ whole genome shotgun (WGS) entry which is preliminary data.</text>
</comment>
<dbReference type="PANTHER" id="PTHR32089:SF118">
    <property type="entry name" value="HEME-BASED AEROTACTIC TRANSDUCER HEMAT"/>
    <property type="match status" value="1"/>
</dbReference>
<keyword evidence="6" id="KW-1185">Reference proteome</keyword>
<dbReference type="SMART" id="SM00283">
    <property type="entry name" value="MA"/>
    <property type="match status" value="1"/>
</dbReference>
<evidence type="ECO:0000259" key="4">
    <source>
        <dbReference type="PROSITE" id="PS50111"/>
    </source>
</evidence>
<evidence type="ECO:0000256" key="1">
    <source>
        <dbReference type="ARBA" id="ARBA00023224"/>
    </source>
</evidence>
<dbReference type="Pfam" id="PF00015">
    <property type="entry name" value="MCPsignal"/>
    <property type="match status" value="1"/>
</dbReference>
<dbReference type="Gene3D" id="1.10.490.10">
    <property type="entry name" value="Globins"/>
    <property type="match status" value="1"/>
</dbReference>
<dbReference type="Gene3D" id="1.10.287.950">
    <property type="entry name" value="Methyl-accepting chemotaxis protein"/>
    <property type="match status" value="1"/>
</dbReference>
<evidence type="ECO:0000313" key="6">
    <source>
        <dbReference type="Proteomes" id="UP001172743"/>
    </source>
</evidence>
<dbReference type="Proteomes" id="UP001172743">
    <property type="component" value="Unassembled WGS sequence"/>
</dbReference>
<keyword evidence="1 3" id="KW-0807">Transducer</keyword>
<name>A0ABT8GRN1_9BACL</name>
<dbReference type="Pfam" id="PF11563">
    <property type="entry name" value="Protoglobin"/>
    <property type="match status" value="1"/>
</dbReference>
<evidence type="ECO:0000256" key="2">
    <source>
        <dbReference type="ARBA" id="ARBA00029447"/>
    </source>
</evidence>
<dbReference type="PANTHER" id="PTHR32089">
    <property type="entry name" value="METHYL-ACCEPTING CHEMOTAXIS PROTEIN MCPB"/>
    <property type="match status" value="1"/>
</dbReference>
<dbReference type="InterPro" id="IPR044398">
    <property type="entry name" value="Globin-sensor_dom"/>
</dbReference>